<name>A0ACD3AN54_9AGAR</name>
<evidence type="ECO:0000313" key="1">
    <source>
        <dbReference type="EMBL" id="TFK66920.1"/>
    </source>
</evidence>
<keyword evidence="2" id="KW-1185">Reference proteome</keyword>
<reference evidence="1 2" key="1">
    <citation type="journal article" date="2019" name="Nat. Ecol. Evol.">
        <title>Megaphylogeny resolves global patterns of mushroom evolution.</title>
        <authorList>
            <person name="Varga T."/>
            <person name="Krizsan K."/>
            <person name="Foldi C."/>
            <person name="Dima B."/>
            <person name="Sanchez-Garcia M."/>
            <person name="Sanchez-Ramirez S."/>
            <person name="Szollosi G.J."/>
            <person name="Szarkandi J.G."/>
            <person name="Papp V."/>
            <person name="Albert L."/>
            <person name="Andreopoulos W."/>
            <person name="Angelini C."/>
            <person name="Antonin V."/>
            <person name="Barry K.W."/>
            <person name="Bougher N.L."/>
            <person name="Buchanan P."/>
            <person name="Buyck B."/>
            <person name="Bense V."/>
            <person name="Catcheside P."/>
            <person name="Chovatia M."/>
            <person name="Cooper J."/>
            <person name="Damon W."/>
            <person name="Desjardin D."/>
            <person name="Finy P."/>
            <person name="Geml J."/>
            <person name="Haridas S."/>
            <person name="Hughes K."/>
            <person name="Justo A."/>
            <person name="Karasinski D."/>
            <person name="Kautmanova I."/>
            <person name="Kiss B."/>
            <person name="Kocsube S."/>
            <person name="Kotiranta H."/>
            <person name="LaButti K.M."/>
            <person name="Lechner B.E."/>
            <person name="Liimatainen K."/>
            <person name="Lipzen A."/>
            <person name="Lukacs Z."/>
            <person name="Mihaltcheva S."/>
            <person name="Morgado L.N."/>
            <person name="Niskanen T."/>
            <person name="Noordeloos M.E."/>
            <person name="Ohm R.A."/>
            <person name="Ortiz-Santana B."/>
            <person name="Ovrebo C."/>
            <person name="Racz N."/>
            <person name="Riley R."/>
            <person name="Savchenko A."/>
            <person name="Shiryaev A."/>
            <person name="Soop K."/>
            <person name="Spirin V."/>
            <person name="Szebenyi C."/>
            <person name="Tomsovsky M."/>
            <person name="Tulloss R.E."/>
            <person name="Uehling J."/>
            <person name="Grigoriev I.V."/>
            <person name="Vagvolgyi C."/>
            <person name="Papp T."/>
            <person name="Martin F.M."/>
            <person name="Miettinen O."/>
            <person name="Hibbett D.S."/>
            <person name="Nagy L.G."/>
        </authorList>
    </citation>
    <scope>NUCLEOTIDE SEQUENCE [LARGE SCALE GENOMIC DNA]</scope>
    <source>
        <strain evidence="1 2">NL-1719</strain>
    </source>
</reference>
<dbReference type="EMBL" id="ML208390">
    <property type="protein sequence ID" value="TFK66920.1"/>
    <property type="molecule type" value="Genomic_DNA"/>
</dbReference>
<proteinExistence type="predicted"/>
<sequence>MVQIPRILSVRKRHAVPPTLTNTPPSTYDRQHDPEKSSVKLPHELWFKIFDFLDVDDLNSLGRVSRHLNTLVISTPLYSSRFENISDSVDITIHCLERLRRTPVPYLNDIDILSLMLDAGSIRHLTCTLDCPPTDALSTLSSDYRRLARFIQRLPNLRRITLKLEPSMDHVHPEATWVGWEDSLSFLLNACIDKGCTSFELSRGNYPQSIYSWWPVSFSLVGLVRLIPPVKRRLTRWSGVTRWGLGWDVAMNYPGLNRELFLPYRPSPMLNNPAHLRHGKFIQSNLTTLDIATPLLVHPPFSNWTYQVIATTPSLTTLAVRNIPFGEKKALFWKAFLSWLLEALKFHNVLKSLTIENCPHLPTESLLRFVQQFKDTLIDLNLHCNVTPLPMPPRLREVDLKLPNLVSLSGSWPITMRLANGYGSLVDNPGSRSAGREREVLECLKSKFTALESLTIDDELCSETDGKQCMKWSYGHPALNRTNAVMTPNCDLTQHHKQALGEARQICSFPRYDPEMKPTEFPNELWLKIIAFLDIQDLDLLGRVSRRLNYLVTSTPPYSTRFINPSESVEITLNCLQKFRPYKNGEQPCGPDDLDIFSLVLNVTSISHLTCTLNSPYTQALSSLSSDYRRLARFIRRLPNLERITINLEPWLNSPQVILNQTTWVGWEASLCYLLNACIDKGCTTFELSRGTYPQDLYIWDSVSLDMIGLVDLIQPLKRRLIYSDRATRRGLGWDVKMVKPQQYRKLFLPYSPLLRLNDPSNLRHGQFIQFNLTTLDLGTPILIHPPFSNWTYQVIATTPTLTSLAVRNIPFGEWDKVIWRACLSWLLEALKFHDVLESLTFEECPHLPTKLMIWFAQQFKETLTDLNLLYNGAPKPYKYEGRELKLDLPNLTTLSGRWWIVMELAEGYKTSIDNTGRTADRERMVLECLKVKYPELETLVIDDKGQLGYGSKQRSVFRLKKY</sequence>
<organism evidence="1 2">
    <name type="scientific">Pluteus cervinus</name>
    <dbReference type="NCBI Taxonomy" id="181527"/>
    <lineage>
        <taxon>Eukaryota</taxon>
        <taxon>Fungi</taxon>
        <taxon>Dikarya</taxon>
        <taxon>Basidiomycota</taxon>
        <taxon>Agaricomycotina</taxon>
        <taxon>Agaricomycetes</taxon>
        <taxon>Agaricomycetidae</taxon>
        <taxon>Agaricales</taxon>
        <taxon>Pluteineae</taxon>
        <taxon>Pluteaceae</taxon>
        <taxon>Pluteus</taxon>
    </lineage>
</organism>
<protein>
    <submittedName>
        <fullName evidence="1">Uncharacterized protein</fullName>
    </submittedName>
</protein>
<gene>
    <name evidence="1" type="ORF">BDN72DRAFT_879967</name>
</gene>
<evidence type="ECO:0000313" key="2">
    <source>
        <dbReference type="Proteomes" id="UP000308600"/>
    </source>
</evidence>
<dbReference type="Proteomes" id="UP000308600">
    <property type="component" value="Unassembled WGS sequence"/>
</dbReference>
<accession>A0ACD3AN54</accession>